<protein>
    <submittedName>
        <fullName evidence="1">ABC transporter, permease protein, putative</fullName>
    </submittedName>
</protein>
<proteinExistence type="predicted"/>
<gene>
    <name evidence="1" type="ordered locus">DGo_CA0679</name>
</gene>
<reference evidence="1 2" key="1">
    <citation type="journal article" date="2012" name="PLoS ONE">
        <title>Genome sequence and transcriptome analysis of the radioresistant bacterium Deinococcus gobiensis: insights into the extreme environmental adaptations.</title>
        <authorList>
            <person name="Yuan M."/>
            <person name="Chen M."/>
            <person name="Zhang W."/>
            <person name="Lu W."/>
            <person name="Wang J."/>
            <person name="Yang M."/>
            <person name="Zhao P."/>
            <person name="Tang R."/>
            <person name="Li X."/>
            <person name="Hao Y."/>
            <person name="Zhou Z."/>
            <person name="Zhan Y."/>
            <person name="Yu H."/>
            <person name="Teng C."/>
            <person name="Yan Y."/>
            <person name="Ping S."/>
            <person name="Wang Y."/>
            <person name="Lin M."/>
        </authorList>
    </citation>
    <scope>NUCLEOTIDE SEQUENCE [LARGE SCALE GENOMIC DNA]</scope>
    <source>
        <strain evidence="1 2">I-0</strain>
    </source>
</reference>
<dbReference type="HOGENOM" id="CLU_3355759_0_0_0"/>
<name>H8GX66_DEIGI</name>
<keyword evidence="2" id="KW-1185">Reference proteome</keyword>
<dbReference type="KEGG" id="dgo:DGo_CA0679"/>
<evidence type="ECO:0000313" key="1">
    <source>
        <dbReference type="EMBL" id="AFD24606.1"/>
    </source>
</evidence>
<organism evidence="1 2">
    <name type="scientific">Deinococcus gobiensis (strain DSM 21396 / JCM 16679 / CGMCC 1.7299 / I-0)</name>
    <dbReference type="NCBI Taxonomy" id="745776"/>
    <lineage>
        <taxon>Bacteria</taxon>
        <taxon>Thermotogati</taxon>
        <taxon>Deinococcota</taxon>
        <taxon>Deinococci</taxon>
        <taxon>Deinococcales</taxon>
        <taxon>Deinococcaceae</taxon>
        <taxon>Deinococcus</taxon>
    </lineage>
</organism>
<accession>H8GX66</accession>
<dbReference type="AlphaFoldDB" id="H8GX66"/>
<dbReference type="Proteomes" id="UP000007575">
    <property type="component" value="Chromosome"/>
</dbReference>
<evidence type="ECO:0000313" key="2">
    <source>
        <dbReference type="Proteomes" id="UP000007575"/>
    </source>
</evidence>
<dbReference type="EMBL" id="CP002191">
    <property type="protein sequence ID" value="AFD24606.1"/>
    <property type="molecule type" value="Genomic_DNA"/>
</dbReference>
<sequence length="36" mass="3866">MFAAVAVCALLSVGLVALTTALSRRVLRWLPPQPPF</sequence>
<dbReference type="PATRIC" id="fig|745776.4.peg.696"/>